<dbReference type="GO" id="GO:0003700">
    <property type="term" value="F:DNA-binding transcription factor activity"/>
    <property type="evidence" value="ECO:0007669"/>
    <property type="project" value="InterPro"/>
</dbReference>
<dbReference type="SUPFAM" id="SSF53850">
    <property type="entry name" value="Periplasmic binding protein-like II"/>
    <property type="match status" value="1"/>
</dbReference>
<dbReference type="Gene3D" id="3.40.190.290">
    <property type="match status" value="1"/>
</dbReference>
<keyword evidence="4" id="KW-0804">Transcription</keyword>
<dbReference type="RefSeq" id="WP_096651880.1">
    <property type="nucleotide sequence ID" value="NZ_NWUX01000010.1"/>
</dbReference>
<dbReference type="SUPFAM" id="SSF46785">
    <property type="entry name" value="Winged helix' DNA-binding domain"/>
    <property type="match status" value="1"/>
</dbReference>
<dbReference type="Gene3D" id="1.10.10.10">
    <property type="entry name" value="Winged helix-like DNA-binding domain superfamily/Winged helix DNA-binding domain"/>
    <property type="match status" value="1"/>
</dbReference>
<comment type="similarity">
    <text evidence="1">Belongs to the LysR transcriptional regulatory family.</text>
</comment>
<proteinExistence type="inferred from homology"/>
<accession>A0A2A4HKQ9</accession>
<gene>
    <name evidence="6" type="ORF">CPA45_12510</name>
</gene>
<dbReference type="PANTHER" id="PTHR30537:SF17">
    <property type="entry name" value="LYSR-FAMILY REGULATORY PROTEIN"/>
    <property type="match status" value="1"/>
</dbReference>
<dbReference type="InterPro" id="IPR036390">
    <property type="entry name" value="WH_DNA-bd_sf"/>
</dbReference>
<evidence type="ECO:0000313" key="6">
    <source>
        <dbReference type="EMBL" id="PCF95356.1"/>
    </source>
</evidence>
<organism evidence="6 7">
    <name type="scientific">Vreelandella nigrificans</name>
    <dbReference type="NCBI Taxonomy" id="2042704"/>
    <lineage>
        <taxon>Bacteria</taxon>
        <taxon>Pseudomonadati</taxon>
        <taxon>Pseudomonadota</taxon>
        <taxon>Gammaproteobacteria</taxon>
        <taxon>Oceanospirillales</taxon>
        <taxon>Halomonadaceae</taxon>
        <taxon>Vreelandella</taxon>
    </lineage>
</organism>
<feature type="domain" description="HTH lysR-type" evidence="5">
    <location>
        <begin position="1"/>
        <end position="59"/>
    </location>
</feature>
<keyword evidence="3" id="KW-0238">DNA-binding</keyword>
<comment type="caution">
    <text evidence="6">The sequence shown here is derived from an EMBL/GenBank/DDBJ whole genome shotgun (WGS) entry which is preliminary data.</text>
</comment>
<evidence type="ECO:0000256" key="2">
    <source>
        <dbReference type="ARBA" id="ARBA00023015"/>
    </source>
</evidence>
<dbReference type="EMBL" id="NWUX01000010">
    <property type="protein sequence ID" value="PCF95356.1"/>
    <property type="molecule type" value="Genomic_DNA"/>
</dbReference>
<dbReference type="PROSITE" id="PS50931">
    <property type="entry name" value="HTH_LYSR"/>
    <property type="match status" value="1"/>
</dbReference>
<sequence>MNQLLAMRAFIRVVETGSFSRAAEQLALPRSTISKLIIDLETHLAIKLLNRTTRKVATTAEGVTYYHQAVRLLIEVDAMDNAVRTSKSNPQGHLRIDAPSTFATSLLIPALKAFQHEYPDITIALGVSDRAVNIVGEGVDCVVRAGRLDEQAMVGRHLVELGYMTCASPTYLERYGVPSHPNELETQHARLGYFIAANNQPMPMVFERGAERLEMGGGTYSANDGNGLLAMMLAGLGIGQHFTRCLQPHIDSGELVPVLTDWIRPGLPFHILYPPNRHQSARLKVFIEWLLATFRDRYPAI</sequence>
<evidence type="ECO:0000256" key="1">
    <source>
        <dbReference type="ARBA" id="ARBA00009437"/>
    </source>
</evidence>
<dbReference type="InterPro" id="IPR005119">
    <property type="entry name" value="LysR_subst-bd"/>
</dbReference>
<evidence type="ECO:0000256" key="3">
    <source>
        <dbReference type="ARBA" id="ARBA00023125"/>
    </source>
</evidence>
<evidence type="ECO:0000313" key="7">
    <source>
        <dbReference type="Proteomes" id="UP000218677"/>
    </source>
</evidence>
<evidence type="ECO:0000259" key="5">
    <source>
        <dbReference type="PROSITE" id="PS50931"/>
    </source>
</evidence>
<reference evidence="7" key="1">
    <citation type="submission" date="2017-09" db="EMBL/GenBank/DDBJ databases">
        <authorList>
            <person name="Cho G.-S."/>
            <person name="Oguntoyinbo F.A."/>
            <person name="Cnockaert M."/>
            <person name="Kabisch J."/>
            <person name="Neve H."/>
            <person name="Bockelmann W."/>
            <person name="Wenning M."/>
            <person name="Franz C.M."/>
            <person name="Vandamme P."/>
        </authorList>
    </citation>
    <scope>NUCLEOTIDE SEQUENCE [LARGE SCALE GENOMIC DNA]</scope>
    <source>
        <strain evidence="7">MBT G8648</strain>
    </source>
</reference>
<keyword evidence="2" id="KW-0805">Transcription regulation</keyword>
<dbReference type="InterPro" id="IPR036388">
    <property type="entry name" value="WH-like_DNA-bd_sf"/>
</dbReference>
<name>A0A2A4HKQ9_9GAMM</name>
<dbReference type="OrthoDB" id="9815676at2"/>
<dbReference type="InterPro" id="IPR000847">
    <property type="entry name" value="LysR_HTH_N"/>
</dbReference>
<evidence type="ECO:0000256" key="4">
    <source>
        <dbReference type="ARBA" id="ARBA00023163"/>
    </source>
</evidence>
<dbReference type="Pfam" id="PF00126">
    <property type="entry name" value="HTH_1"/>
    <property type="match status" value="1"/>
</dbReference>
<keyword evidence="7" id="KW-1185">Reference proteome</keyword>
<dbReference type="AlphaFoldDB" id="A0A2A4HKQ9"/>
<protein>
    <submittedName>
        <fullName evidence="6">LysR family transcriptional regulator</fullName>
    </submittedName>
</protein>
<dbReference type="Pfam" id="PF03466">
    <property type="entry name" value="LysR_substrate"/>
    <property type="match status" value="1"/>
</dbReference>
<dbReference type="GO" id="GO:0043565">
    <property type="term" value="F:sequence-specific DNA binding"/>
    <property type="evidence" value="ECO:0007669"/>
    <property type="project" value="TreeGrafter"/>
</dbReference>
<dbReference type="InterPro" id="IPR058163">
    <property type="entry name" value="LysR-type_TF_proteobact-type"/>
</dbReference>
<dbReference type="FunFam" id="1.10.10.10:FF:000001">
    <property type="entry name" value="LysR family transcriptional regulator"/>
    <property type="match status" value="1"/>
</dbReference>
<dbReference type="CDD" id="cd08472">
    <property type="entry name" value="PBP2_CrgA_like_3"/>
    <property type="match status" value="1"/>
</dbReference>
<dbReference type="PANTHER" id="PTHR30537">
    <property type="entry name" value="HTH-TYPE TRANSCRIPTIONAL REGULATOR"/>
    <property type="match status" value="1"/>
</dbReference>
<dbReference type="Proteomes" id="UP000218677">
    <property type="component" value="Unassembled WGS sequence"/>
</dbReference>
<dbReference type="GO" id="GO:0006351">
    <property type="term" value="P:DNA-templated transcription"/>
    <property type="evidence" value="ECO:0007669"/>
    <property type="project" value="TreeGrafter"/>
</dbReference>